<feature type="signal peptide" evidence="5">
    <location>
        <begin position="1"/>
        <end position="25"/>
    </location>
</feature>
<dbReference type="RefSeq" id="WP_090982629.1">
    <property type="nucleotide sequence ID" value="NZ_FOJM01000006.1"/>
</dbReference>
<gene>
    <name evidence="7" type="ORF">SAMN04488511_106139</name>
</gene>
<dbReference type="Pfam" id="PF13905">
    <property type="entry name" value="Thioredoxin_8"/>
    <property type="match status" value="1"/>
</dbReference>
<feature type="domain" description="Thioredoxin" evidence="6">
    <location>
        <begin position="612"/>
        <end position="766"/>
    </location>
</feature>
<dbReference type="OrthoDB" id="1120316at2"/>
<dbReference type="InterPro" id="IPR050553">
    <property type="entry name" value="Thioredoxin_ResA/DsbE_sf"/>
</dbReference>
<evidence type="ECO:0000256" key="5">
    <source>
        <dbReference type="SAM" id="SignalP"/>
    </source>
</evidence>
<name>A0A1I0T5L8_9SPHI</name>
<dbReference type="CDD" id="cd02966">
    <property type="entry name" value="TlpA_like_family"/>
    <property type="match status" value="1"/>
</dbReference>
<reference evidence="8" key="1">
    <citation type="submission" date="2016-10" db="EMBL/GenBank/DDBJ databases">
        <authorList>
            <person name="Varghese N."/>
            <person name="Submissions S."/>
        </authorList>
    </citation>
    <scope>NUCLEOTIDE SEQUENCE [LARGE SCALE GENOMIC DNA]</scope>
    <source>
        <strain evidence="8">DSM 18130</strain>
    </source>
</reference>
<dbReference type="EMBL" id="FOJM01000006">
    <property type="protein sequence ID" value="SFA47078.1"/>
    <property type="molecule type" value="Genomic_DNA"/>
</dbReference>
<keyword evidence="5" id="KW-0732">Signal</keyword>
<dbReference type="PROSITE" id="PS00194">
    <property type="entry name" value="THIOREDOXIN_1"/>
    <property type="match status" value="1"/>
</dbReference>
<dbReference type="InterPro" id="IPR017937">
    <property type="entry name" value="Thioredoxin_CS"/>
</dbReference>
<dbReference type="GO" id="GO:0030313">
    <property type="term" value="C:cell envelope"/>
    <property type="evidence" value="ECO:0007669"/>
    <property type="project" value="UniProtKB-SubCell"/>
</dbReference>
<dbReference type="GO" id="GO:0016853">
    <property type="term" value="F:isomerase activity"/>
    <property type="evidence" value="ECO:0007669"/>
    <property type="project" value="UniProtKB-KW"/>
</dbReference>
<dbReference type="PROSITE" id="PS51352">
    <property type="entry name" value="THIOREDOXIN_2"/>
    <property type="match status" value="1"/>
</dbReference>
<dbReference type="GO" id="GO:0017004">
    <property type="term" value="P:cytochrome complex assembly"/>
    <property type="evidence" value="ECO:0007669"/>
    <property type="project" value="UniProtKB-KW"/>
</dbReference>
<evidence type="ECO:0000256" key="2">
    <source>
        <dbReference type="ARBA" id="ARBA00022748"/>
    </source>
</evidence>
<dbReference type="PANTHER" id="PTHR42852">
    <property type="entry name" value="THIOL:DISULFIDE INTERCHANGE PROTEIN DSBE"/>
    <property type="match status" value="1"/>
</dbReference>
<evidence type="ECO:0000256" key="3">
    <source>
        <dbReference type="ARBA" id="ARBA00023157"/>
    </source>
</evidence>
<dbReference type="InterPro" id="IPR036249">
    <property type="entry name" value="Thioredoxin-like_sf"/>
</dbReference>
<keyword evidence="2" id="KW-0201">Cytochrome c-type biogenesis</keyword>
<proteinExistence type="predicted"/>
<dbReference type="PANTHER" id="PTHR42852:SF6">
    <property type="entry name" value="THIOL:DISULFIDE INTERCHANGE PROTEIN DSBE"/>
    <property type="match status" value="1"/>
</dbReference>
<protein>
    <submittedName>
        <fullName evidence="7">Thiol-disulfide isomerase or thioredoxin</fullName>
    </submittedName>
</protein>
<evidence type="ECO:0000256" key="1">
    <source>
        <dbReference type="ARBA" id="ARBA00004196"/>
    </source>
</evidence>
<keyword evidence="3" id="KW-1015">Disulfide bond</keyword>
<dbReference type="SUPFAM" id="SSF52833">
    <property type="entry name" value="Thioredoxin-like"/>
    <property type="match status" value="1"/>
</dbReference>
<evidence type="ECO:0000256" key="4">
    <source>
        <dbReference type="ARBA" id="ARBA00023284"/>
    </source>
</evidence>
<evidence type="ECO:0000259" key="6">
    <source>
        <dbReference type="PROSITE" id="PS51352"/>
    </source>
</evidence>
<dbReference type="Gene3D" id="3.40.30.10">
    <property type="entry name" value="Glutaredoxin"/>
    <property type="match status" value="1"/>
</dbReference>
<sequence length="766" mass="88318">MKNSSLHQKIALAFFLSIVTFSLHAQKTINNPYVGFNSTAKNLNIKKIVISDTATVVWFTTTYPAGQWIRIPKDTYIQDNISSTKYYIKKTVGIPLAAQYFMPKTGIVSYQLIFPKVSAKATSIDYGEAGDNAWKIYDIALQESKTLLPKFMYSSWFNKLTGDLEIAFFNKEVVYKNKVWSYKNIVKTNTANTAILIANGKETRQLLVNELKNERINLNADHKTIQLSKKQVDCKRTISKETYKLPIFKNDSATFSGYIKNYSPKLGIKTMMLSIDNIITGGQENQIIKIQPNGYFTTKVGIYHPETVFLRSGLFNVNDIYLEPGKPLFIILGDEELIYEGPLAQLNEDLSLLNKIDLFNYDDMKKKIVNMKPNNYKTYLLNLQKTELTKLDSIRQLGMLSEKAYQIKKISIICSYANHIIEYNWNYESADKENKKAVEKYPTDYYNFFNKKIINDELSVISADYNTFINRFKFLPGIKPESYSYTYNYAAMFRVLRENNITLTDLDKSFEKFISADGLSLNIDSVDKSTQDAWLEKRGDFIKIFNNKYASDFYFKKIDSAFNISKGILFDIMRAQDISEPIVDELSPIQEDNLDYALSDIRNQFIKDYIKLKNNETQKQIIANKQNGGYFVNETPKVEADKILDTIVSKHKGNVILIDFWATWCGPCLNGIAQIRPLKEEMKDRNVIFVYITNESSPLTTYQNLVPTIKGQHYRLKSDEWRYLADKFKVTGIPHQVLINKEGKVVNPALKFMDNGEVKKLLEKYL</sequence>
<keyword evidence="4" id="KW-0676">Redox-active center</keyword>
<dbReference type="InterPro" id="IPR013766">
    <property type="entry name" value="Thioredoxin_domain"/>
</dbReference>
<keyword evidence="7" id="KW-0413">Isomerase</keyword>
<dbReference type="AlphaFoldDB" id="A0A1I0T5L8"/>
<dbReference type="InterPro" id="IPR012336">
    <property type="entry name" value="Thioredoxin-like_fold"/>
</dbReference>
<feature type="chain" id="PRO_5011715551" evidence="5">
    <location>
        <begin position="26"/>
        <end position="766"/>
    </location>
</feature>
<keyword evidence="8" id="KW-1185">Reference proteome</keyword>
<comment type="subcellular location">
    <subcellularLocation>
        <location evidence="1">Cell envelope</location>
    </subcellularLocation>
</comment>
<dbReference type="STRING" id="332999.SAMN04488511_106139"/>
<organism evidence="7 8">
    <name type="scientific">Pedobacter suwonensis</name>
    <dbReference type="NCBI Taxonomy" id="332999"/>
    <lineage>
        <taxon>Bacteria</taxon>
        <taxon>Pseudomonadati</taxon>
        <taxon>Bacteroidota</taxon>
        <taxon>Sphingobacteriia</taxon>
        <taxon>Sphingobacteriales</taxon>
        <taxon>Sphingobacteriaceae</taxon>
        <taxon>Pedobacter</taxon>
    </lineage>
</organism>
<dbReference type="Proteomes" id="UP000198836">
    <property type="component" value="Unassembled WGS sequence"/>
</dbReference>
<evidence type="ECO:0000313" key="7">
    <source>
        <dbReference type="EMBL" id="SFA47078.1"/>
    </source>
</evidence>
<evidence type="ECO:0000313" key="8">
    <source>
        <dbReference type="Proteomes" id="UP000198836"/>
    </source>
</evidence>
<accession>A0A1I0T5L8</accession>